<feature type="transmembrane region" description="Helical" evidence="2">
    <location>
        <begin position="1180"/>
        <end position="1203"/>
    </location>
</feature>
<dbReference type="InterPro" id="IPR013783">
    <property type="entry name" value="Ig-like_fold"/>
</dbReference>
<gene>
    <name evidence="5" type="ORF">TrLO_g8327</name>
</gene>
<feature type="compositionally biased region" description="Polar residues" evidence="1">
    <location>
        <begin position="234"/>
        <end position="243"/>
    </location>
</feature>
<feature type="transmembrane region" description="Helical" evidence="2">
    <location>
        <begin position="1292"/>
        <end position="1311"/>
    </location>
</feature>
<feature type="region of interest" description="Disordered" evidence="1">
    <location>
        <begin position="1"/>
        <end position="49"/>
    </location>
</feature>
<dbReference type="EMBL" id="BRXW01000024">
    <property type="protein sequence ID" value="GMI00575.1"/>
    <property type="molecule type" value="Genomic_DNA"/>
</dbReference>
<sequence>METNITSPPFTHPQSPGLQRKSSSSRLIHKAKKRGSKSCSPEPRQVKKDPVIDLVHGIEKIEDEVKDKDKTNDLKNLNSILNEQAEISELDASTVGSLKKKPALNDLLSGTADENDGSGEIDRGGEEESVVSYLPVETLHLNEEIKDEVKDSNSSSGKNESSDLERLKSPSPEKEKEESEPYRKFSNQKMVGSSSPSPSPTPDSKPSKKKRKKRKPSTSSKKSLAPIQLKGNKKLQTGPTIGSSSVAANMGITLMTSKEKEVEQVLTTLTKDRGRWGQLRALKNLRKADVKEVASTSIKMTWDPNPTRPFKCVGYRIIGRGGFLPVVEDTLNPVTTYCGTSLKPDTSYRFHVASLAQAPMDSKYAGQRLCIPKSSLKTKIIKTLPQNYETAWFMEDAKEATRTWRCYTGDAKMSYDGDDHKTAVTKWIEVEHSDEKCWSGIRSLKLKFPGLEPGDFVRGGTCADCELKEDRLFIFRARVYHEWHEEEYELQTKSVSRDVLVTKNLYGDLVTPKWEPPETPVIEEDGGWVVNVEYSEPQSENEPLLTTTTNRYKNKPPTAGFARIGVWDKGKVTVWSDEDAQKPLNKWHTIQCQMIGTATGRGKVFIHCAEGFQGCLYIDDVEVIWGGPTETERMVDKVVNACEITHSSHTEKMRIGLCDARELSAVDWGGTSDPYATVSITRGKEEPLSTEEVLKSPVVYGDCFPVWNCDNIEVVKPIPPPIVSSIDKEEAKMNKSSEAYKKATNHAVEHEMKRFKEMRNEGMSVKEATKIAKKERIELIQNFKSVAGDAELKADRKDPNKFSVRIEINDYDLVGDDDFLGEVVITKRQLFNSAKHSHKVYFPVAGEIGEGRQKRPASGKVAVIVRLHEWHDPTTKWGGVVKTLMTGTGAQRDKAIHFCMQTFNLELSLMDELKQLIFVMQEPVVEELVCHISDARRCEGACMALMGLLGKRGPRQKKTWGFLLRKALQERIIRCGGADACAEGTLSWDTGSNKLRRKAACLELLAQLLCDNKARSAELVRENHRILIATVAGLQMTEREGDLEGKGSYDDDICCARISLAARKLIMDIQYEDELDDEVIKVFWRIRRHIPLEDGLWRSPALQKLGDMLDDMPDEDELKELVDMRNMRRAGAWKKALSEPSFWIGVALRFFAPALPLASIIVGSQWGGGEDAGIYCAQDLGGLMVADGLLLLTIVAIGYCFEFSVRIMNWEKSPFVFSPLLLILGAWHIGLYGWGWYKWNESFPAMDYTWTFTSEDEENAPLNPQWGTPTPAPTAAGTYGGYGCQQELLWDYLVTEGAVGAVGLVWFCLLYRLMTHVPKVVDVDEMKNKVLEAQKGGVMGGAGLDVEEGDSGEFDEFIGGGGGKEGGEGDEGGGEEDGKNEGEVMEEGKLEKGVVEEEVVEKEITDEVVEEEVEPKEEKGEKEEKEEKEDVTDKEMEEEKKRNARISWGEDEVKVIKETRTEEEV</sequence>
<evidence type="ECO:0000313" key="5">
    <source>
        <dbReference type="EMBL" id="GMI00575.1"/>
    </source>
</evidence>
<evidence type="ECO:0000256" key="2">
    <source>
        <dbReference type="SAM" id="Phobius"/>
    </source>
</evidence>
<dbReference type="CDD" id="cd00063">
    <property type="entry name" value="FN3"/>
    <property type="match status" value="1"/>
</dbReference>
<accession>A0A9W7C0W5</accession>
<protein>
    <recommendedName>
        <fullName evidence="7">Fibronectin type-III domain-containing protein</fullName>
    </recommendedName>
</protein>
<feature type="domain" description="Fibronectin type-III" evidence="4">
    <location>
        <begin position="281"/>
        <end position="375"/>
    </location>
</feature>
<dbReference type="InterPro" id="IPR036116">
    <property type="entry name" value="FN3_sf"/>
</dbReference>
<dbReference type="Proteomes" id="UP001165122">
    <property type="component" value="Unassembled WGS sequence"/>
</dbReference>
<feature type="compositionally biased region" description="Acidic residues" evidence="1">
    <location>
        <begin position="1406"/>
        <end position="1415"/>
    </location>
</feature>
<feature type="transmembrane region" description="Helical" evidence="2">
    <location>
        <begin position="1215"/>
        <end position="1237"/>
    </location>
</feature>
<evidence type="ECO:0000256" key="1">
    <source>
        <dbReference type="SAM" id="MobiDB-lite"/>
    </source>
</evidence>
<dbReference type="OrthoDB" id="67700at2759"/>
<comment type="caution">
    <text evidence="5">The sequence shown here is derived from an EMBL/GenBank/DDBJ whole genome shotgun (WGS) entry which is preliminary data.</text>
</comment>
<feature type="compositionally biased region" description="Basic residues" evidence="1">
    <location>
        <begin position="27"/>
        <end position="36"/>
    </location>
</feature>
<feature type="compositionally biased region" description="Basic and acidic residues" evidence="1">
    <location>
        <begin position="1376"/>
        <end position="1405"/>
    </location>
</feature>
<keyword evidence="2" id="KW-1133">Transmembrane helix</keyword>
<feature type="region of interest" description="Disordered" evidence="1">
    <location>
        <begin position="91"/>
        <end position="243"/>
    </location>
</feature>
<dbReference type="PROSITE" id="PS50004">
    <property type="entry name" value="C2"/>
    <property type="match status" value="1"/>
</dbReference>
<dbReference type="SUPFAM" id="SSF49562">
    <property type="entry name" value="C2 domain (Calcium/lipid-binding domain, CaLB)"/>
    <property type="match status" value="1"/>
</dbReference>
<evidence type="ECO:0008006" key="7">
    <source>
        <dbReference type="Google" id="ProtNLM"/>
    </source>
</evidence>
<keyword evidence="2" id="KW-0812">Transmembrane</keyword>
<feature type="compositionally biased region" description="Basic and acidic residues" evidence="1">
    <location>
        <begin position="160"/>
        <end position="183"/>
    </location>
</feature>
<feature type="compositionally biased region" description="Polar residues" evidence="1">
    <location>
        <begin position="1"/>
        <end position="26"/>
    </location>
</feature>
<organism evidence="5 6">
    <name type="scientific">Triparma laevis f. longispina</name>
    <dbReference type="NCBI Taxonomy" id="1714387"/>
    <lineage>
        <taxon>Eukaryota</taxon>
        <taxon>Sar</taxon>
        <taxon>Stramenopiles</taxon>
        <taxon>Ochrophyta</taxon>
        <taxon>Bolidophyceae</taxon>
        <taxon>Parmales</taxon>
        <taxon>Triparmaceae</taxon>
        <taxon>Triparma</taxon>
    </lineage>
</organism>
<feature type="region of interest" description="Disordered" evidence="1">
    <location>
        <begin position="1354"/>
        <end position="1465"/>
    </location>
</feature>
<dbReference type="Gene3D" id="2.60.40.10">
    <property type="entry name" value="Immunoglobulins"/>
    <property type="match status" value="1"/>
</dbReference>
<dbReference type="Pfam" id="PF00168">
    <property type="entry name" value="C2"/>
    <property type="match status" value="2"/>
</dbReference>
<reference evidence="6" key="1">
    <citation type="journal article" date="2023" name="Commun. Biol.">
        <title>Genome analysis of Parmales, the sister group of diatoms, reveals the evolutionary specialization of diatoms from phago-mixotrophs to photoautotrophs.</title>
        <authorList>
            <person name="Ban H."/>
            <person name="Sato S."/>
            <person name="Yoshikawa S."/>
            <person name="Yamada K."/>
            <person name="Nakamura Y."/>
            <person name="Ichinomiya M."/>
            <person name="Sato N."/>
            <person name="Blanc-Mathieu R."/>
            <person name="Endo H."/>
            <person name="Kuwata A."/>
            <person name="Ogata H."/>
        </authorList>
    </citation>
    <scope>NUCLEOTIDE SEQUENCE [LARGE SCALE GENOMIC DNA]</scope>
    <source>
        <strain evidence="6">NIES 3700</strain>
    </source>
</reference>
<keyword evidence="6" id="KW-1185">Reference proteome</keyword>
<evidence type="ECO:0000259" key="4">
    <source>
        <dbReference type="PROSITE" id="PS50853"/>
    </source>
</evidence>
<dbReference type="InterPro" id="IPR003961">
    <property type="entry name" value="FN3_dom"/>
</dbReference>
<feature type="compositionally biased region" description="Basic and acidic residues" evidence="1">
    <location>
        <begin position="1431"/>
        <end position="1441"/>
    </location>
</feature>
<feature type="domain" description="C2" evidence="3">
    <location>
        <begin position="634"/>
        <end position="841"/>
    </location>
</feature>
<feature type="compositionally biased region" description="Basic and acidic residues" evidence="1">
    <location>
        <begin position="1451"/>
        <end position="1465"/>
    </location>
</feature>
<evidence type="ECO:0000259" key="3">
    <source>
        <dbReference type="PROSITE" id="PS50004"/>
    </source>
</evidence>
<dbReference type="SUPFAM" id="SSF49265">
    <property type="entry name" value="Fibronectin type III"/>
    <property type="match status" value="1"/>
</dbReference>
<name>A0A9W7C0W5_9STRA</name>
<proteinExistence type="predicted"/>
<feature type="compositionally biased region" description="Basic and acidic residues" evidence="1">
    <location>
        <begin position="140"/>
        <end position="151"/>
    </location>
</feature>
<keyword evidence="2" id="KW-0472">Membrane</keyword>
<feature type="compositionally biased region" description="Basic and acidic residues" evidence="1">
    <location>
        <begin position="1416"/>
        <end position="1425"/>
    </location>
</feature>
<dbReference type="InterPro" id="IPR000008">
    <property type="entry name" value="C2_dom"/>
</dbReference>
<dbReference type="Gene3D" id="2.60.40.150">
    <property type="entry name" value="C2 domain"/>
    <property type="match status" value="1"/>
</dbReference>
<dbReference type="PROSITE" id="PS50853">
    <property type="entry name" value="FN3"/>
    <property type="match status" value="1"/>
</dbReference>
<feature type="compositionally biased region" description="Basic residues" evidence="1">
    <location>
        <begin position="207"/>
        <end position="216"/>
    </location>
</feature>
<evidence type="ECO:0000313" key="6">
    <source>
        <dbReference type="Proteomes" id="UP001165122"/>
    </source>
</evidence>
<dbReference type="InterPro" id="IPR035892">
    <property type="entry name" value="C2_domain_sf"/>
</dbReference>